<keyword evidence="4" id="KW-0547">Nucleotide-binding</keyword>
<evidence type="ECO:0000256" key="5">
    <source>
        <dbReference type="ARBA" id="ARBA00022840"/>
    </source>
</evidence>
<evidence type="ECO:0000256" key="6">
    <source>
        <dbReference type="ARBA" id="ARBA00022989"/>
    </source>
</evidence>
<keyword evidence="2" id="KW-0812">Transmembrane</keyword>
<dbReference type="InterPro" id="IPR013783">
    <property type="entry name" value="Ig-like_fold"/>
</dbReference>
<dbReference type="SUPFAM" id="SSF57184">
    <property type="entry name" value="Growth factor receptor domain"/>
    <property type="match status" value="1"/>
</dbReference>
<dbReference type="SUPFAM" id="SSF49265">
    <property type="entry name" value="Fibronectin type III"/>
    <property type="match status" value="1"/>
</dbReference>
<dbReference type="GO" id="GO:0005886">
    <property type="term" value="C:plasma membrane"/>
    <property type="evidence" value="ECO:0007669"/>
    <property type="project" value="TreeGrafter"/>
</dbReference>
<evidence type="ECO:0000256" key="4">
    <source>
        <dbReference type="ARBA" id="ARBA00022741"/>
    </source>
</evidence>
<comment type="caution">
    <text evidence="10">The sequence shown here is derived from an EMBL/GenBank/DDBJ whole genome shotgun (WGS) entry which is preliminary data.</text>
</comment>
<dbReference type="EMBL" id="JTDE01002768">
    <property type="protein sequence ID" value="KAF7256914.1"/>
    <property type="molecule type" value="Genomic_DNA"/>
</dbReference>
<dbReference type="GO" id="GO:0005524">
    <property type="term" value="F:ATP binding"/>
    <property type="evidence" value="ECO:0007669"/>
    <property type="project" value="UniProtKB-KW"/>
</dbReference>
<dbReference type="Gene3D" id="2.60.40.10">
    <property type="entry name" value="Immunoglobulins"/>
    <property type="match status" value="1"/>
</dbReference>
<keyword evidence="3" id="KW-0677">Repeat</keyword>
<keyword evidence="8" id="KW-0675">Receptor</keyword>
<keyword evidence="7" id="KW-0472">Membrane</keyword>
<evidence type="ECO:0000256" key="3">
    <source>
        <dbReference type="ARBA" id="ARBA00022737"/>
    </source>
</evidence>
<organism evidence="10 11">
    <name type="scientific">Paragonimus skrjabini miyazakii</name>
    <dbReference type="NCBI Taxonomy" id="59628"/>
    <lineage>
        <taxon>Eukaryota</taxon>
        <taxon>Metazoa</taxon>
        <taxon>Spiralia</taxon>
        <taxon>Lophotrochozoa</taxon>
        <taxon>Platyhelminthes</taxon>
        <taxon>Trematoda</taxon>
        <taxon>Digenea</taxon>
        <taxon>Plagiorchiida</taxon>
        <taxon>Troglotremata</taxon>
        <taxon>Troglotrematidae</taxon>
        <taxon>Paragonimus</taxon>
    </lineage>
</organism>
<dbReference type="FunFam" id="2.10.50.10:FF:000001">
    <property type="entry name" value="Ephrin type-A receptor 5"/>
    <property type="match status" value="1"/>
</dbReference>
<gene>
    <name evidence="10" type="ORF">EG68_05824</name>
</gene>
<protein>
    <recommendedName>
        <fullName evidence="9">Fibronectin type-III domain-containing protein</fullName>
    </recommendedName>
</protein>
<dbReference type="GO" id="GO:0007411">
    <property type="term" value="P:axon guidance"/>
    <property type="evidence" value="ECO:0007669"/>
    <property type="project" value="TreeGrafter"/>
</dbReference>
<keyword evidence="11" id="KW-1185">Reference proteome</keyword>
<dbReference type="SMART" id="SM00060">
    <property type="entry name" value="FN3"/>
    <property type="match status" value="1"/>
</dbReference>
<feature type="domain" description="Fibronectin type-III" evidence="9">
    <location>
        <begin position="171"/>
        <end position="270"/>
    </location>
</feature>
<dbReference type="AlphaFoldDB" id="A0A8S9YQM0"/>
<sequence>MNNDHVNIVVCKLIEFTFSSSTLQTNLLRLPQTHTGHYAEVRSIEGHCVPGAMPTVQGQDRLFATFRHYPISGDQQSINAFCMANGKWHLNTDAHCLCQPGHEKQSQGEICRACTPGTYKPRMGNEACTVCPLNSIAREAGQTQCVCLSGYFRLVSEGTSEDDACFGLPSVPRNLNAIRINGTAVVLTWDKPIRTGGFNTTEFRIGCQGCIPDRVKYTPGNVLKGTKVQIDGLQPMTRYQFDVYAQNPVSGLADAMWNNVASVIVTTGMGMQIKSSLCYTFHKTKLDYSSFIPAPTTLISGITYRWISNSSVALQWKAFQVDPQDSNSNRLLAQKMSTKSADNNYKFHICLIQKGVSISTHSSSITGVAANGSMKDAIVHEIPDSSSPHTGLLGQPVAVYTTSSPELVIANLGVHSDYYIQVSNTIQNTLHNDA</sequence>
<dbReference type="GO" id="GO:0030425">
    <property type="term" value="C:dendrite"/>
    <property type="evidence" value="ECO:0007669"/>
    <property type="project" value="TreeGrafter"/>
</dbReference>
<dbReference type="CDD" id="cd00063">
    <property type="entry name" value="FN3"/>
    <property type="match status" value="1"/>
</dbReference>
<proteinExistence type="predicted"/>
<dbReference type="PROSITE" id="PS50853">
    <property type="entry name" value="FN3"/>
    <property type="match status" value="1"/>
</dbReference>
<dbReference type="InterPro" id="IPR050449">
    <property type="entry name" value="Ephrin_rcpt_TKs"/>
</dbReference>
<evidence type="ECO:0000256" key="1">
    <source>
        <dbReference type="ARBA" id="ARBA00004167"/>
    </source>
</evidence>
<dbReference type="OrthoDB" id="4062651at2759"/>
<keyword evidence="5" id="KW-0067">ATP-binding</keyword>
<dbReference type="Proteomes" id="UP000822476">
    <property type="component" value="Unassembled WGS sequence"/>
</dbReference>
<dbReference type="Pfam" id="PF00041">
    <property type="entry name" value="fn3"/>
    <property type="match status" value="1"/>
</dbReference>
<accession>A0A8S9YQM0</accession>
<reference evidence="10" key="1">
    <citation type="submission" date="2019-07" db="EMBL/GenBank/DDBJ databases">
        <title>Annotation for the trematode Paragonimus miyazaki's.</title>
        <authorList>
            <person name="Choi Y.-J."/>
        </authorList>
    </citation>
    <scope>NUCLEOTIDE SEQUENCE</scope>
    <source>
        <strain evidence="10">Japan</strain>
    </source>
</reference>
<dbReference type="InterPro" id="IPR003961">
    <property type="entry name" value="FN3_dom"/>
</dbReference>
<comment type="subcellular location">
    <subcellularLocation>
        <location evidence="1">Membrane</location>
        <topology evidence="1">Single-pass membrane protein</topology>
    </subcellularLocation>
</comment>
<evidence type="ECO:0000256" key="8">
    <source>
        <dbReference type="ARBA" id="ARBA00023170"/>
    </source>
</evidence>
<dbReference type="PANTHER" id="PTHR46877">
    <property type="entry name" value="EPH RECEPTOR A5"/>
    <property type="match status" value="1"/>
</dbReference>
<dbReference type="Gene3D" id="2.10.50.10">
    <property type="entry name" value="Tumor Necrosis Factor Receptor, subunit A, domain 2"/>
    <property type="match status" value="1"/>
</dbReference>
<dbReference type="InterPro" id="IPR009030">
    <property type="entry name" value="Growth_fac_rcpt_cys_sf"/>
</dbReference>
<dbReference type="InterPro" id="IPR036116">
    <property type="entry name" value="FN3_sf"/>
</dbReference>
<dbReference type="GO" id="GO:0005005">
    <property type="term" value="F:transmembrane-ephrin receptor activity"/>
    <property type="evidence" value="ECO:0007669"/>
    <property type="project" value="TreeGrafter"/>
</dbReference>
<evidence type="ECO:0000313" key="11">
    <source>
        <dbReference type="Proteomes" id="UP000822476"/>
    </source>
</evidence>
<keyword evidence="6" id="KW-1133">Transmembrane helix</keyword>
<dbReference type="Gene3D" id="2.60.40.1770">
    <property type="entry name" value="ephrin a2 ectodomain"/>
    <property type="match status" value="1"/>
</dbReference>
<evidence type="ECO:0000256" key="7">
    <source>
        <dbReference type="ARBA" id="ARBA00023136"/>
    </source>
</evidence>
<evidence type="ECO:0000259" key="9">
    <source>
        <dbReference type="PROSITE" id="PS50853"/>
    </source>
</evidence>
<dbReference type="SMART" id="SM01411">
    <property type="entry name" value="Ephrin_rec_like"/>
    <property type="match status" value="1"/>
</dbReference>
<dbReference type="PANTHER" id="PTHR46877:SF14">
    <property type="entry name" value="RECEPTOR PROTEIN-TYROSINE KINASE"/>
    <property type="match status" value="1"/>
</dbReference>
<evidence type="ECO:0000313" key="10">
    <source>
        <dbReference type="EMBL" id="KAF7256914.1"/>
    </source>
</evidence>
<name>A0A8S9YQM0_9TREM</name>
<evidence type="ECO:0000256" key="2">
    <source>
        <dbReference type="ARBA" id="ARBA00022692"/>
    </source>
</evidence>